<feature type="transmembrane region" description="Helical" evidence="12">
    <location>
        <begin position="447"/>
        <end position="468"/>
    </location>
</feature>
<feature type="transmembrane region" description="Helical" evidence="12">
    <location>
        <begin position="194"/>
        <end position="213"/>
    </location>
</feature>
<keyword evidence="6" id="KW-0598">Phosphotransferase system</keyword>
<evidence type="ECO:0000313" key="16">
    <source>
        <dbReference type="Proteomes" id="UP000051529"/>
    </source>
</evidence>
<dbReference type="PROSITE" id="PS01035">
    <property type="entry name" value="PTS_EIIB_TYPE_1_CYS"/>
    <property type="match status" value="1"/>
</dbReference>
<dbReference type="InterPro" id="IPR036878">
    <property type="entry name" value="Glu_permease_IIB"/>
</dbReference>
<protein>
    <submittedName>
        <fullName evidence="15">PTS system sucrose-specific IIBC component</fullName>
    </submittedName>
</protein>
<dbReference type="GO" id="GO:0090588">
    <property type="term" value="F:protein-phosphocysteine-N-acetylmuramate phosphotransferase system transporter activity"/>
    <property type="evidence" value="ECO:0007669"/>
    <property type="project" value="TreeGrafter"/>
</dbReference>
<dbReference type="InterPro" id="IPR018113">
    <property type="entry name" value="PTrfase_EIIB_Cys"/>
</dbReference>
<dbReference type="PATRIC" id="fig|695563.3.peg.885"/>
<gene>
    <name evidence="15" type="ORF">IV44_GL000834</name>
</gene>
<evidence type="ECO:0000256" key="9">
    <source>
        <dbReference type="ARBA" id="ARBA00022989"/>
    </source>
</evidence>
<dbReference type="AlphaFoldDB" id="A0A0R2KRS7"/>
<evidence type="ECO:0000313" key="15">
    <source>
        <dbReference type="EMBL" id="KRN89660.1"/>
    </source>
</evidence>
<keyword evidence="9 12" id="KW-1133">Transmembrane helix</keyword>
<dbReference type="CDD" id="cd00212">
    <property type="entry name" value="PTS_IIB_glc"/>
    <property type="match status" value="1"/>
</dbReference>
<feature type="transmembrane region" description="Helical" evidence="12">
    <location>
        <begin position="122"/>
        <end position="142"/>
    </location>
</feature>
<feature type="domain" description="PTS EIIC type-1" evidence="14">
    <location>
        <begin position="124"/>
        <end position="480"/>
    </location>
</feature>
<feature type="transmembrane region" description="Helical" evidence="12">
    <location>
        <begin position="379"/>
        <end position="400"/>
    </location>
</feature>
<dbReference type="PROSITE" id="PS51103">
    <property type="entry name" value="PTS_EIIC_TYPE_1"/>
    <property type="match status" value="1"/>
</dbReference>
<keyword evidence="7 12" id="KW-0812">Transmembrane</keyword>
<dbReference type="Proteomes" id="UP000051529">
    <property type="component" value="Unassembled WGS sequence"/>
</dbReference>
<keyword evidence="8" id="KW-0418">Kinase</keyword>
<evidence type="ECO:0000256" key="12">
    <source>
        <dbReference type="SAM" id="Phobius"/>
    </source>
</evidence>
<dbReference type="InterPro" id="IPR050558">
    <property type="entry name" value="PTS_Sugar-Specific_Components"/>
</dbReference>
<feature type="active site" description="Phosphocysteine intermediate; for EIIB activity" evidence="11">
    <location>
        <position position="27"/>
    </location>
</feature>
<evidence type="ECO:0000256" key="5">
    <source>
        <dbReference type="ARBA" id="ARBA00022679"/>
    </source>
</evidence>
<dbReference type="GO" id="GO:0005886">
    <property type="term" value="C:plasma membrane"/>
    <property type="evidence" value="ECO:0007669"/>
    <property type="project" value="UniProtKB-SubCell"/>
</dbReference>
<dbReference type="PROSITE" id="PS51098">
    <property type="entry name" value="PTS_EIIB_TYPE_1"/>
    <property type="match status" value="1"/>
</dbReference>
<keyword evidence="2" id="KW-0813">Transport</keyword>
<keyword evidence="5" id="KW-0808">Transferase</keyword>
<feature type="transmembrane region" description="Helical" evidence="12">
    <location>
        <begin position="162"/>
        <end position="182"/>
    </location>
</feature>
<accession>A0A0R2KRS7</accession>
<comment type="caution">
    <text evidence="15">The sequence shown here is derived from an EMBL/GenBank/DDBJ whole genome shotgun (WGS) entry which is preliminary data.</text>
</comment>
<dbReference type="GO" id="GO:0016301">
    <property type="term" value="F:kinase activity"/>
    <property type="evidence" value="ECO:0007669"/>
    <property type="project" value="UniProtKB-KW"/>
</dbReference>
<dbReference type="GO" id="GO:0008982">
    <property type="term" value="F:protein-N(PI)-phosphohistidine-sugar phosphotransferase activity"/>
    <property type="evidence" value="ECO:0007669"/>
    <property type="project" value="InterPro"/>
</dbReference>
<evidence type="ECO:0000256" key="4">
    <source>
        <dbReference type="ARBA" id="ARBA00022597"/>
    </source>
</evidence>
<evidence type="ECO:0000259" key="14">
    <source>
        <dbReference type="PROSITE" id="PS51103"/>
    </source>
</evidence>
<reference evidence="15 16" key="1">
    <citation type="journal article" date="2015" name="Genome Announc.">
        <title>Expanding the biotechnology potential of lactobacilli through comparative genomics of 213 strains and associated genera.</title>
        <authorList>
            <person name="Sun Z."/>
            <person name="Harris H.M."/>
            <person name="McCann A."/>
            <person name="Guo C."/>
            <person name="Argimon S."/>
            <person name="Zhang W."/>
            <person name="Yang X."/>
            <person name="Jeffery I.B."/>
            <person name="Cooney J.C."/>
            <person name="Kagawa T.F."/>
            <person name="Liu W."/>
            <person name="Song Y."/>
            <person name="Salvetti E."/>
            <person name="Wrobel A."/>
            <person name="Rasinkangas P."/>
            <person name="Parkhill J."/>
            <person name="Rea M.C."/>
            <person name="O'Sullivan O."/>
            <person name="Ritari J."/>
            <person name="Douillard F.P."/>
            <person name="Paul Ross R."/>
            <person name="Yang R."/>
            <person name="Briner A.E."/>
            <person name="Felis G.E."/>
            <person name="de Vos W.M."/>
            <person name="Barrangou R."/>
            <person name="Klaenhammer T.R."/>
            <person name="Caufield P.W."/>
            <person name="Cui Y."/>
            <person name="Zhang H."/>
            <person name="O'Toole P.W."/>
        </authorList>
    </citation>
    <scope>NUCLEOTIDE SEQUENCE [LARGE SCALE GENOMIC DNA]</scope>
    <source>
        <strain evidence="15 16">DSM 16698</strain>
    </source>
</reference>
<dbReference type="Gene3D" id="3.30.1360.60">
    <property type="entry name" value="Glucose permease domain IIB"/>
    <property type="match status" value="1"/>
</dbReference>
<evidence type="ECO:0000256" key="3">
    <source>
        <dbReference type="ARBA" id="ARBA00022475"/>
    </source>
</evidence>
<evidence type="ECO:0000256" key="2">
    <source>
        <dbReference type="ARBA" id="ARBA00022448"/>
    </source>
</evidence>
<keyword evidence="10 12" id="KW-0472">Membrane</keyword>
<comment type="subcellular location">
    <subcellularLocation>
        <location evidence="1">Cell membrane</location>
        <topology evidence="1">Multi-pass membrane protein</topology>
    </subcellularLocation>
</comment>
<dbReference type="InterPro" id="IPR001996">
    <property type="entry name" value="PTS_IIB_1"/>
</dbReference>
<dbReference type="PANTHER" id="PTHR30175">
    <property type="entry name" value="PHOSPHOTRANSFERASE SYSTEM TRANSPORT PROTEIN"/>
    <property type="match status" value="1"/>
</dbReference>
<organism evidence="15 16">
    <name type="scientific">Lactobacillus amylovorus subsp. animalium DSM 16698</name>
    <dbReference type="NCBI Taxonomy" id="695563"/>
    <lineage>
        <taxon>Bacteria</taxon>
        <taxon>Bacillati</taxon>
        <taxon>Bacillota</taxon>
        <taxon>Bacilli</taxon>
        <taxon>Lactobacillales</taxon>
        <taxon>Lactobacillaceae</taxon>
        <taxon>Lactobacillus</taxon>
        <taxon>Lactobacillus amylovorus subsp. animalium</taxon>
    </lineage>
</organism>
<dbReference type="FunFam" id="3.30.1360.60:FF:000001">
    <property type="entry name" value="PTS system glucose-specific IIBC component PtsG"/>
    <property type="match status" value="1"/>
</dbReference>
<evidence type="ECO:0000256" key="1">
    <source>
        <dbReference type="ARBA" id="ARBA00004651"/>
    </source>
</evidence>
<dbReference type="InterPro" id="IPR013013">
    <property type="entry name" value="PTS_EIIC_1"/>
</dbReference>
<keyword evidence="4" id="KW-0762">Sugar transport</keyword>
<feature type="transmembrane region" description="Helical" evidence="12">
    <location>
        <begin position="347"/>
        <end position="367"/>
    </location>
</feature>
<evidence type="ECO:0000256" key="8">
    <source>
        <dbReference type="ARBA" id="ARBA00022777"/>
    </source>
</evidence>
<dbReference type="EMBL" id="JQBQ01000028">
    <property type="protein sequence ID" value="KRN89660.1"/>
    <property type="molecule type" value="Genomic_DNA"/>
</dbReference>
<feature type="domain" description="PTS EIIB type-1" evidence="13">
    <location>
        <begin position="5"/>
        <end position="87"/>
    </location>
</feature>
<dbReference type="InterPro" id="IPR003352">
    <property type="entry name" value="PTS_EIIC"/>
</dbReference>
<dbReference type="GO" id="GO:0009401">
    <property type="term" value="P:phosphoenolpyruvate-dependent sugar phosphotransferase system"/>
    <property type="evidence" value="ECO:0007669"/>
    <property type="project" value="UniProtKB-KW"/>
</dbReference>
<evidence type="ECO:0000256" key="11">
    <source>
        <dbReference type="PROSITE-ProRule" id="PRU00421"/>
    </source>
</evidence>
<feature type="transmembrane region" description="Helical" evidence="12">
    <location>
        <begin position="308"/>
        <end position="327"/>
    </location>
</feature>
<feature type="transmembrane region" description="Helical" evidence="12">
    <location>
        <begin position="260"/>
        <end position="279"/>
    </location>
</feature>
<dbReference type="SUPFAM" id="SSF55604">
    <property type="entry name" value="Glucose permease domain IIB"/>
    <property type="match status" value="1"/>
</dbReference>
<name>A0A0R2KRS7_LACAM</name>
<feature type="transmembrane region" description="Helical" evidence="12">
    <location>
        <begin position="229"/>
        <end position="248"/>
    </location>
</feature>
<dbReference type="Pfam" id="PF00367">
    <property type="entry name" value="PTS_EIIB"/>
    <property type="match status" value="1"/>
</dbReference>
<dbReference type="RefSeq" id="WP_056985586.1">
    <property type="nucleotide sequence ID" value="NZ_JQBQ01000028.1"/>
</dbReference>
<sequence length="480" mass="51960">MNKDSELAKQILEDIGGKDNVEAAITCMTRLRITVKDDSKVNLDKLKRLDGVLGVVQSETLQVVLGPGKVTKVGKEFSKQSGVPLGEEDSEDSNEMLDEVKERAKKNKAAQKAKHDKPLQRGLHHIANVFIPLLPGIIAAGLVNGICNVIDYQTGSAFANDWWYLTIKTIGWGLFAFLPIFVGMNAAKEFKGSAILGGIGGIFCLNLTGYTAYPLNSLAVSMPITNKPYVAGVGGLLTALFMGIFIAWTERQIRKFMPNALDTFLTPLCTLIFCGLISVVFLQPVGGWLTNVIYVVMDFLYDKLSWFGGYILSSTFLALVSVGLHQALTPIHVMLNDPTGPTHGINYLLPILMMAGGGQVGAGFALWLKSKNKRFKNMVMSSIPVAILGVGEPLMYAVTLPLGRPFITACLGAGFGGIAASLFHLGTVSQGVSGLFGLLIMQPGQQIQFLIALLISYIGGFVLTWFFGFNEDRVNELFPE</sequence>
<evidence type="ECO:0000259" key="13">
    <source>
        <dbReference type="PROSITE" id="PS51098"/>
    </source>
</evidence>
<evidence type="ECO:0000256" key="6">
    <source>
        <dbReference type="ARBA" id="ARBA00022683"/>
    </source>
</evidence>
<evidence type="ECO:0000256" key="7">
    <source>
        <dbReference type="ARBA" id="ARBA00022692"/>
    </source>
</evidence>
<keyword evidence="3" id="KW-1003">Cell membrane</keyword>
<proteinExistence type="predicted"/>
<dbReference type="PANTHER" id="PTHR30175:SF3">
    <property type="entry name" value="PTS SYSTEM N-ACETYLMURAMIC ACID-SPECIFIC EIIBC COMPONENT"/>
    <property type="match status" value="1"/>
</dbReference>
<evidence type="ECO:0000256" key="10">
    <source>
        <dbReference type="ARBA" id="ARBA00023136"/>
    </source>
</evidence>
<dbReference type="Pfam" id="PF02378">
    <property type="entry name" value="PTS_EIIC"/>
    <property type="match status" value="1"/>
</dbReference>